<evidence type="ECO:0000313" key="13">
    <source>
        <dbReference type="Proteomes" id="UP000002027"/>
    </source>
</evidence>
<dbReference type="STRING" id="479434.Sthe_1203"/>
<protein>
    <recommendedName>
        <fullName evidence="7">Cyclohex-1-ene-1-carbonyl-CoA dehydrogenase</fullName>
        <ecNumber evidence="6">1.3.8.10</ecNumber>
    </recommendedName>
</protein>
<dbReference type="FunFam" id="2.40.110.10:FF:000001">
    <property type="entry name" value="Acyl-CoA dehydrogenase, mitochondrial"/>
    <property type="match status" value="1"/>
</dbReference>
<dbReference type="PANTHER" id="PTHR43884:SF12">
    <property type="entry name" value="ISOVALERYL-COA DEHYDROGENASE, MITOCHONDRIAL-RELATED"/>
    <property type="match status" value="1"/>
</dbReference>
<dbReference type="InterPro" id="IPR037069">
    <property type="entry name" value="AcylCoA_DH/ox_N_sf"/>
</dbReference>
<dbReference type="Gene3D" id="1.20.140.10">
    <property type="entry name" value="Butyryl-CoA Dehydrogenase, subunit A, domain 3"/>
    <property type="match status" value="1"/>
</dbReference>
<evidence type="ECO:0000313" key="12">
    <source>
        <dbReference type="EMBL" id="ACZ38638.1"/>
    </source>
</evidence>
<feature type="domain" description="Acyl-CoA dehydrogenase/oxidase N-terminal" evidence="11">
    <location>
        <begin position="7"/>
        <end position="118"/>
    </location>
</feature>
<dbReference type="EMBL" id="CP001823">
    <property type="protein sequence ID" value="ACZ38638.1"/>
    <property type="molecule type" value="Genomic_DNA"/>
</dbReference>
<feature type="domain" description="Acyl-CoA dehydrogenase/oxidase C-terminal" evidence="9">
    <location>
        <begin position="230"/>
        <end position="379"/>
    </location>
</feature>
<dbReference type="InterPro" id="IPR046373">
    <property type="entry name" value="Acyl-CoA_Oxase/DH_mid-dom_sf"/>
</dbReference>
<dbReference type="GO" id="GO:0050660">
    <property type="term" value="F:flavin adenine dinucleotide binding"/>
    <property type="evidence" value="ECO:0007669"/>
    <property type="project" value="InterPro"/>
</dbReference>
<keyword evidence="13" id="KW-1185">Reference proteome</keyword>
<dbReference type="InterPro" id="IPR006089">
    <property type="entry name" value="Acyl-CoA_DH_CS"/>
</dbReference>
<dbReference type="EC" id="1.3.8.10" evidence="6"/>
<evidence type="ECO:0000256" key="3">
    <source>
        <dbReference type="ARBA" id="ARBA00022630"/>
    </source>
</evidence>
<dbReference type="KEGG" id="sti:Sthe_1203"/>
<dbReference type="RefSeq" id="WP_012871685.1">
    <property type="nucleotide sequence ID" value="NC_013523.1"/>
</dbReference>
<evidence type="ECO:0000259" key="10">
    <source>
        <dbReference type="Pfam" id="PF02770"/>
    </source>
</evidence>
<organism evidence="12 13">
    <name type="scientific">Sphaerobacter thermophilus (strain ATCC 49802 / DSM 20745 / KCCM 41009 / NCIMB 13125 / S 6022)</name>
    <dbReference type="NCBI Taxonomy" id="479434"/>
    <lineage>
        <taxon>Bacteria</taxon>
        <taxon>Pseudomonadati</taxon>
        <taxon>Thermomicrobiota</taxon>
        <taxon>Thermomicrobia</taxon>
        <taxon>Sphaerobacterales</taxon>
        <taxon>Sphaerobacterineae</taxon>
        <taxon>Sphaerobacteraceae</taxon>
        <taxon>Sphaerobacter</taxon>
    </lineage>
</organism>
<dbReference type="FunFam" id="1.10.540.10:FF:000002">
    <property type="entry name" value="Acyl-CoA dehydrogenase FadE19"/>
    <property type="match status" value="1"/>
</dbReference>
<dbReference type="InterPro" id="IPR009100">
    <property type="entry name" value="AcylCoA_DH/oxidase_NM_dom_sf"/>
</dbReference>
<evidence type="ECO:0000256" key="7">
    <source>
        <dbReference type="ARBA" id="ARBA00072305"/>
    </source>
</evidence>
<dbReference type="PROSITE" id="PS00072">
    <property type="entry name" value="ACYL_COA_DH_1"/>
    <property type="match status" value="1"/>
</dbReference>
<dbReference type="GO" id="GO:0003995">
    <property type="term" value="F:acyl-CoA dehydrogenase activity"/>
    <property type="evidence" value="ECO:0007669"/>
    <property type="project" value="InterPro"/>
</dbReference>
<dbReference type="Gene3D" id="1.10.540.10">
    <property type="entry name" value="Acyl-CoA dehydrogenase/oxidase, N-terminal domain"/>
    <property type="match status" value="1"/>
</dbReference>
<proteinExistence type="inferred from homology"/>
<dbReference type="FunFam" id="1.20.140.10:FF:000004">
    <property type="entry name" value="Acyl-CoA dehydrogenase FadE25"/>
    <property type="match status" value="1"/>
</dbReference>
<dbReference type="Pfam" id="PF00441">
    <property type="entry name" value="Acyl-CoA_dh_1"/>
    <property type="match status" value="1"/>
</dbReference>
<dbReference type="InParanoid" id="D1C321"/>
<dbReference type="PANTHER" id="PTHR43884">
    <property type="entry name" value="ACYL-COA DEHYDROGENASE"/>
    <property type="match status" value="1"/>
</dbReference>
<evidence type="ECO:0000259" key="11">
    <source>
        <dbReference type="Pfam" id="PF02771"/>
    </source>
</evidence>
<dbReference type="InterPro" id="IPR009075">
    <property type="entry name" value="AcylCo_DH/oxidase_C"/>
</dbReference>
<dbReference type="InterPro" id="IPR036250">
    <property type="entry name" value="AcylCo_DH-like_C"/>
</dbReference>
<dbReference type="Pfam" id="PF02770">
    <property type="entry name" value="Acyl-CoA_dh_M"/>
    <property type="match status" value="1"/>
</dbReference>
<dbReference type="eggNOG" id="COG1960">
    <property type="taxonomic scope" value="Bacteria"/>
</dbReference>
<comment type="cofactor">
    <cofactor evidence="1 8">
        <name>FAD</name>
        <dbReference type="ChEBI" id="CHEBI:57692"/>
    </cofactor>
</comment>
<dbReference type="OrthoDB" id="9778581at2"/>
<dbReference type="InterPro" id="IPR006091">
    <property type="entry name" value="Acyl-CoA_Oxase/DH_mid-dom"/>
</dbReference>
<dbReference type="PROSITE" id="PS00073">
    <property type="entry name" value="ACYL_COA_DH_2"/>
    <property type="match status" value="1"/>
</dbReference>
<dbReference type="SUPFAM" id="SSF47203">
    <property type="entry name" value="Acyl-CoA dehydrogenase C-terminal domain-like"/>
    <property type="match status" value="1"/>
</dbReference>
<name>D1C321_SPHTD</name>
<dbReference type="Pfam" id="PF02771">
    <property type="entry name" value="Acyl-CoA_dh_N"/>
    <property type="match status" value="1"/>
</dbReference>
<keyword evidence="5 8" id="KW-0560">Oxidoreductase</keyword>
<evidence type="ECO:0000256" key="5">
    <source>
        <dbReference type="ARBA" id="ARBA00023002"/>
    </source>
</evidence>
<feature type="domain" description="Acyl-CoA oxidase/dehydrogenase middle" evidence="10">
    <location>
        <begin position="122"/>
        <end position="217"/>
    </location>
</feature>
<dbReference type="Gene3D" id="2.40.110.10">
    <property type="entry name" value="Butyryl-CoA Dehydrogenase, subunit A, domain 2"/>
    <property type="match status" value="1"/>
</dbReference>
<evidence type="ECO:0000256" key="8">
    <source>
        <dbReference type="RuleBase" id="RU362125"/>
    </source>
</evidence>
<evidence type="ECO:0000259" key="9">
    <source>
        <dbReference type="Pfam" id="PF00441"/>
    </source>
</evidence>
<evidence type="ECO:0000256" key="2">
    <source>
        <dbReference type="ARBA" id="ARBA00009347"/>
    </source>
</evidence>
<dbReference type="AlphaFoldDB" id="D1C321"/>
<sequence>MDFTLPDELRLLQETVREFVADAVTPRAADRDREAAFPADELRAAATLGLCGLMVPEEFGGNPVGSLGAALVYEEVAAGSPALSVTLSVHNTLVCGAVATYGQPELQAELLPRLASGEILGAYALTEPSAGSDAAALTTRARRDGDHYVLDGRKIFVTHGDHAGLYIIFAVTDPEARTSRRISAFAVDRDTPGLAVPRREHKLGLRASEIAEVTLTECRVPATRLLGNEGDGFGIAMALLDGGRIGIGAQAVGIARGAFDLARRYARERQQFGRPIADFQAIQWKLADMATRIDAARLLVWRAATLRDQGQPHTLAASQAKLFASETATFVTDQAVQIHGGYGYLEEYAVERYFRDARATVIYEGTSEIQRLVIARRLLSDSQ</sequence>
<gene>
    <name evidence="12" type="ordered locus">Sthe_1203</name>
</gene>
<dbReference type="HOGENOM" id="CLU_018204_0_2_0"/>
<keyword evidence="3 8" id="KW-0285">Flavoprotein</keyword>
<reference evidence="12 13" key="2">
    <citation type="journal article" date="2010" name="Stand. Genomic Sci.">
        <title>Complete genome sequence of Desulfohalobium retbaense type strain (HR(100)).</title>
        <authorList>
            <person name="Spring S."/>
            <person name="Nolan M."/>
            <person name="Lapidus A."/>
            <person name="Glavina Del Rio T."/>
            <person name="Copeland A."/>
            <person name="Tice H."/>
            <person name="Cheng J.F."/>
            <person name="Lucas S."/>
            <person name="Land M."/>
            <person name="Chen F."/>
            <person name="Bruce D."/>
            <person name="Goodwin L."/>
            <person name="Pitluck S."/>
            <person name="Ivanova N."/>
            <person name="Mavromatis K."/>
            <person name="Mikhailova N."/>
            <person name="Pati A."/>
            <person name="Chen A."/>
            <person name="Palaniappan K."/>
            <person name="Hauser L."/>
            <person name="Chang Y.J."/>
            <person name="Jeffries C.D."/>
            <person name="Munk C."/>
            <person name="Kiss H."/>
            <person name="Chain P."/>
            <person name="Han C."/>
            <person name="Brettin T."/>
            <person name="Detter J.C."/>
            <person name="Schuler E."/>
            <person name="Goker M."/>
            <person name="Rohde M."/>
            <person name="Bristow J."/>
            <person name="Eisen J.A."/>
            <person name="Markowitz V."/>
            <person name="Hugenholtz P."/>
            <person name="Kyrpides N.C."/>
            <person name="Klenk H.P."/>
        </authorList>
    </citation>
    <scope>NUCLEOTIDE SEQUENCE [LARGE SCALE GENOMIC DNA]</scope>
    <source>
        <strain evidence="13">ATCC 49802 / DSM 20745 / S 6022</strain>
    </source>
</reference>
<evidence type="ECO:0000256" key="1">
    <source>
        <dbReference type="ARBA" id="ARBA00001974"/>
    </source>
</evidence>
<reference evidence="13" key="1">
    <citation type="submission" date="2009-11" db="EMBL/GenBank/DDBJ databases">
        <title>The complete chromosome 1 of Sphaerobacter thermophilus DSM 20745.</title>
        <authorList>
            <person name="Lucas S."/>
            <person name="Copeland A."/>
            <person name="Lapidus A."/>
            <person name="Glavina del Rio T."/>
            <person name="Dalin E."/>
            <person name="Tice H."/>
            <person name="Bruce D."/>
            <person name="Goodwin L."/>
            <person name="Pitluck S."/>
            <person name="Kyrpides N."/>
            <person name="Mavromatis K."/>
            <person name="Ivanova N."/>
            <person name="Mikhailova N."/>
            <person name="LaButti K.M."/>
            <person name="Clum A."/>
            <person name="Sun H.I."/>
            <person name="Brettin T."/>
            <person name="Detter J.C."/>
            <person name="Han C."/>
            <person name="Larimer F."/>
            <person name="Land M."/>
            <person name="Hauser L."/>
            <person name="Markowitz V."/>
            <person name="Cheng J.F."/>
            <person name="Hugenholtz P."/>
            <person name="Woyke T."/>
            <person name="Wu D."/>
            <person name="Steenblock K."/>
            <person name="Schneider S."/>
            <person name="Pukall R."/>
            <person name="Goeker M."/>
            <person name="Klenk H.P."/>
            <person name="Eisen J.A."/>
        </authorList>
    </citation>
    <scope>NUCLEOTIDE SEQUENCE [LARGE SCALE GENOMIC DNA]</scope>
    <source>
        <strain evidence="13">ATCC 49802 / DSM 20745 / S 6022</strain>
    </source>
</reference>
<dbReference type="Proteomes" id="UP000002027">
    <property type="component" value="Chromosome 1"/>
</dbReference>
<dbReference type="InterPro" id="IPR013786">
    <property type="entry name" value="AcylCoA_DH/ox_N"/>
</dbReference>
<keyword evidence="4 8" id="KW-0274">FAD</keyword>
<dbReference type="PIRSF" id="PIRSF016578">
    <property type="entry name" value="HsaA"/>
    <property type="match status" value="1"/>
</dbReference>
<evidence type="ECO:0000256" key="6">
    <source>
        <dbReference type="ARBA" id="ARBA00066362"/>
    </source>
</evidence>
<evidence type="ECO:0000256" key="4">
    <source>
        <dbReference type="ARBA" id="ARBA00022827"/>
    </source>
</evidence>
<dbReference type="SUPFAM" id="SSF56645">
    <property type="entry name" value="Acyl-CoA dehydrogenase NM domain-like"/>
    <property type="match status" value="1"/>
</dbReference>
<accession>D1C321</accession>
<comment type="similarity">
    <text evidence="2 8">Belongs to the acyl-CoA dehydrogenase family.</text>
</comment>